<dbReference type="Pfam" id="PF03416">
    <property type="entry name" value="Peptidase_C54"/>
    <property type="match status" value="1"/>
</dbReference>
<protein>
    <recommendedName>
        <fullName evidence="11">Cysteine protease</fullName>
        <ecNumber evidence="11">3.4.22.-</ecNumber>
    </recommendedName>
</protein>
<dbReference type="GO" id="GO:0000423">
    <property type="term" value="P:mitophagy"/>
    <property type="evidence" value="ECO:0000318"/>
    <property type="project" value="GO_Central"/>
</dbReference>
<dbReference type="GeneID" id="580843"/>
<dbReference type="RefSeq" id="XP_030838220.1">
    <property type="nucleotide sequence ID" value="XM_030982360.1"/>
</dbReference>
<reference evidence="14" key="2">
    <citation type="submission" date="2021-01" db="UniProtKB">
        <authorList>
            <consortium name="EnsemblMetazoa"/>
        </authorList>
    </citation>
    <scope>IDENTIFICATION</scope>
</reference>
<dbReference type="GO" id="GO:0034727">
    <property type="term" value="P:piecemeal microautophagy of the nucleus"/>
    <property type="evidence" value="ECO:0000318"/>
    <property type="project" value="GO_Central"/>
</dbReference>
<dbReference type="GO" id="GO:0004197">
    <property type="term" value="F:cysteine-type endopeptidase activity"/>
    <property type="evidence" value="ECO:0000318"/>
    <property type="project" value="GO_Central"/>
</dbReference>
<dbReference type="SUPFAM" id="SSF54001">
    <property type="entry name" value="Cysteine proteinases"/>
    <property type="match status" value="1"/>
</dbReference>
<dbReference type="GO" id="GO:0015031">
    <property type="term" value="P:protein transport"/>
    <property type="evidence" value="ECO:0007669"/>
    <property type="project" value="UniProtKB-KW"/>
</dbReference>
<keyword evidence="4 11" id="KW-0963">Cytoplasm</keyword>
<dbReference type="GO" id="GO:0005737">
    <property type="term" value="C:cytoplasm"/>
    <property type="evidence" value="ECO:0000318"/>
    <property type="project" value="GO_Central"/>
</dbReference>
<evidence type="ECO:0000256" key="12">
    <source>
        <dbReference type="SAM" id="MobiDB-lite"/>
    </source>
</evidence>
<dbReference type="CTD" id="23192"/>
<feature type="domain" description="Peptidase C54 catalytic" evidence="13">
    <location>
        <begin position="81"/>
        <end position="396"/>
    </location>
</feature>
<dbReference type="PANTHER" id="PTHR22624:SF49">
    <property type="entry name" value="CYSTEINE PROTEASE"/>
    <property type="match status" value="1"/>
</dbReference>
<dbReference type="KEGG" id="spu:580843"/>
<evidence type="ECO:0000256" key="1">
    <source>
        <dbReference type="ARBA" id="ARBA00004496"/>
    </source>
</evidence>
<comment type="similarity">
    <text evidence="2 11">Belongs to the peptidase C54 family.</text>
</comment>
<evidence type="ECO:0000313" key="15">
    <source>
        <dbReference type="Proteomes" id="UP000007110"/>
    </source>
</evidence>
<comment type="subcellular location">
    <subcellularLocation>
        <location evidence="1 11">Cytoplasm</location>
    </subcellularLocation>
</comment>
<dbReference type="InterPro" id="IPR038765">
    <property type="entry name" value="Papain-like_cys_pep_sf"/>
</dbReference>
<comment type="catalytic activity">
    <reaction evidence="10">
        <text>[protein]-C-terminal L-amino acid-glycyl-phosphatidylethanolamide + H2O = [protein]-C-terminal L-amino acid-glycine + a 1,2-diacyl-sn-glycero-3-phosphoethanolamine</text>
        <dbReference type="Rhea" id="RHEA:67548"/>
        <dbReference type="Rhea" id="RHEA-COMP:17323"/>
        <dbReference type="Rhea" id="RHEA-COMP:17324"/>
        <dbReference type="ChEBI" id="CHEBI:15377"/>
        <dbReference type="ChEBI" id="CHEBI:64612"/>
        <dbReference type="ChEBI" id="CHEBI:172940"/>
        <dbReference type="ChEBI" id="CHEBI:172941"/>
    </reaction>
    <physiologicalReaction direction="left-to-right" evidence="10">
        <dbReference type="Rhea" id="RHEA:67549"/>
    </physiologicalReaction>
</comment>
<dbReference type="GO" id="GO:0035973">
    <property type="term" value="P:aggrephagy"/>
    <property type="evidence" value="ECO:0000318"/>
    <property type="project" value="GO_Central"/>
</dbReference>
<keyword evidence="7" id="KW-0788">Thiol protease</keyword>
<keyword evidence="9 11" id="KW-0072">Autophagy</keyword>
<dbReference type="EnsemblMetazoa" id="XM_030982360">
    <property type="protein sequence ID" value="XP_030838220"/>
    <property type="gene ID" value="LOC580843"/>
</dbReference>
<evidence type="ECO:0000256" key="10">
    <source>
        <dbReference type="ARBA" id="ARBA00029362"/>
    </source>
</evidence>
<dbReference type="PANTHER" id="PTHR22624">
    <property type="entry name" value="CYSTEINE PROTEASE ATG4"/>
    <property type="match status" value="1"/>
</dbReference>
<dbReference type="GO" id="GO:0000045">
    <property type="term" value="P:autophagosome assembly"/>
    <property type="evidence" value="ECO:0000318"/>
    <property type="project" value="GO_Central"/>
</dbReference>
<evidence type="ECO:0000256" key="7">
    <source>
        <dbReference type="ARBA" id="ARBA00022807"/>
    </source>
</evidence>
<evidence type="ECO:0000259" key="13">
    <source>
        <dbReference type="Pfam" id="PF03416"/>
    </source>
</evidence>
<evidence type="ECO:0000256" key="8">
    <source>
        <dbReference type="ARBA" id="ARBA00022927"/>
    </source>
</evidence>
<dbReference type="GO" id="GO:0016485">
    <property type="term" value="P:protein processing"/>
    <property type="evidence" value="ECO:0000318"/>
    <property type="project" value="GO_Central"/>
</dbReference>
<dbReference type="InParanoid" id="A0A7M7NLF6"/>
<name>A0A7M7NLF6_STRPU</name>
<evidence type="ECO:0000256" key="11">
    <source>
        <dbReference type="RuleBase" id="RU363115"/>
    </source>
</evidence>
<keyword evidence="3" id="KW-0813">Transport</keyword>
<accession>A0A7M7NLF6</accession>
<organism evidence="14 15">
    <name type="scientific">Strongylocentrotus purpuratus</name>
    <name type="common">Purple sea urchin</name>
    <dbReference type="NCBI Taxonomy" id="7668"/>
    <lineage>
        <taxon>Eukaryota</taxon>
        <taxon>Metazoa</taxon>
        <taxon>Echinodermata</taxon>
        <taxon>Eleutherozoa</taxon>
        <taxon>Echinozoa</taxon>
        <taxon>Echinoidea</taxon>
        <taxon>Euechinoidea</taxon>
        <taxon>Echinacea</taxon>
        <taxon>Camarodonta</taxon>
        <taxon>Echinidea</taxon>
        <taxon>Strongylocentrotidae</taxon>
        <taxon>Strongylocentrotus</taxon>
    </lineage>
</organism>
<proteinExistence type="inferred from homology"/>
<dbReference type="AlphaFoldDB" id="A0A7M7NLF6"/>
<keyword evidence="8 11" id="KW-0653">Protein transport</keyword>
<evidence type="ECO:0000256" key="3">
    <source>
        <dbReference type="ARBA" id="ARBA00022448"/>
    </source>
</evidence>
<evidence type="ECO:0000256" key="2">
    <source>
        <dbReference type="ARBA" id="ARBA00010958"/>
    </source>
</evidence>
<dbReference type="OrthoDB" id="2960936at2759"/>
<dbReference type="GO" id="GO:0019786">
    <property type="term" value="F:protein-phosphatidylethanolamide deconjugating activity"/>
    <property type="evidence" value="ECO:0000318"/>
    <property type="project" value="GO_Central"/>
</dbReference>
<feature type="compositionally biased region" description="Low complexity" evidence="12">
    <location>
        <begin position="224"/>
        <end position="236"/>
    </location>
</feature>
<keyword evidence="15" id="KW-1185">Reference proteome</keyword>
<evidence type="ECO:0000256" key="5">
    <source>
        <dbReference type="ARBA" id="ARBA00022670"/>
    </source>
</evidence>
<dbReference type="Proteomes" id="UP000007110">
    <property type="component" value="Unassembled WGS sequence"/>
</dbReference>
<evidence type="ECO:0000256" key="9">
    <source>
        <dbReference type="ARBA" id="ARBA00023006"/>
    </source>
</evidence>
<sequence>MFHFCLHSIKVCDLIGTIGYHRSNCSMILEWMHRMKKRHGKKACATYESGMVSFEDFPTDQGPIWILGKKYDLSQHQLEARLDVLSRLWFTYRKGFSNIGGTGPTTDQGWGCMLRCGQMMLAQALVYKHLGRDWRWRPQEQDETYLKILQLFLDKKDSCFSIHQIAQMGVGEGKKVGDWFGPNTVGQVIRKLSPFDSWSDLAVHVALDNTVVIEDIRKLCTVNSTTEETSSEGSKTGSERRKRTSSSENIRHKMQLSPENTNIQLPNGLMEGACVSPGGVSWRSLFLIIPLRLGLNEINTVYMQRLKRCFTLPQSLGVIGGKPNHAHYFIGVLGDEMVYLDPHTTQPAADIDKWAFLQDESFHCEHASRMPIKNLDPSIGLGFYCHSEDDFNSWCRNIQYVISDGDLSPMFELTETRPKHWPPFEPNSASIEPSFEIRDCEYPDEDFHNNSDEEFEFL</sequence>
<dbReference type="InterPro" id="IPR005078">
    <property type="entry name" value="Peptidase_C54"/>
</dbReference>
<evidence type="ECO:0000256" key="6">
    <source>
        <dbReference type="ARBA" id="ARBA00022801"/>
    </source>
</evidence>
<dbReference type="FunCoup" id="A0A7M7NLF6">
    <property type="interactions" value="1449"/>
</dbReference>
<keyword evidence="5 11" id="KW-0645">Protease</keyword>
<evidence type="ECO:0000313" key="14">
    <source>
        <dbReference type="EnsemblMetazoa" id="XP_030838220"/>
    </source>
</evidence>
<reference evidence="15" key="1">
    <citation type="submission" date="2015-02" db="EMBL/GenBank/DDBJ databases">
        <title>Genome sequencing for Strongylocentrotus purpuratus.</title>
        <authorList>
            <person name="Murali S."/>
            <person name="Liu Y."/>
            <person name="Vee V."/>
            <person name="English A."/>
            <person name="Wang M."/>
            <person name="Skinner E."/>
            <person name="Han Y."/>
            <person name="Muzny D.M."/>
            <person name="Worley K.C."/>
            <person name="Gibbs R.A."/>
        </authorList>
    </citation>
    <scope>NUCLEOTIDE SEQUENCE</scope>
</reference>
<dbReference type="OMA" id="TGFGCMI"/>
<feature type="region of interest" description="Disordered" evidence="12">
    <location>
        <begin position="224"/>
        <end position="251"/>
    </location>
</feature>
<evidence type="ECO:0000256" key="4">
    <source>
        <dbReference type="ARBA" id="ARBA00022490"/>
    </source>
</evidence>
<keyword evidence="6 11" id="KW-0378">Hydrolase</keyword>
<dbReference type="EC" id="3.4.22.-" evidence="11"/>
<comment type="function">
    <text evidence="11">Cysteine protease that plays a key role in autophagy by mediating both proteolytic activation and delipidation of ATG8 family proteins.</text>
</comment>
<dbReference type="InterPro" id="IPR046792">
    <property type="entry name" value="Peptidase_C54_cat"/>
</dbReference>